<keyword evidence="2" id="KW-1185">Reference proteome</keyword>
<gene>
    <name evidence="1" type="ORF">HCN52_01065</name>
</gene>
<reference evidence="1 2" key="1">
    <citation type="submission" date="2020-03" db="EMBL/GenBank/DDBJ databases">
        <title>Draft genome of Streptomyces sp. ventii, isolated from the Axial Seamount in the Pacific Ocean, and resequencing of the two type strains Streptomyces lonarensis strain NCL 716 and Streptomyces bohaiensis strain 11A07.</title>
        <authorList>
            <person name="Loughran R.M."/>
            <person name="Pfannmuller K.M."/>
            <person name="Wasson B.J."/>
            <person name="Deadmond M.C."/>
            <person name="Paddock B.E."/>
            <person name="Koyack M.J."/>
            <person name="Gallegos D.A."/>
            <person name="Mitchell E.A."/>
            <person name="Ushijima B."/>
            <person name="Saw J.H."/>
            <person name="Mcphail K.L."/>
            <person name="Videau P."/>
        </authorList>
    </citation>
    <scope>NUCLEOTIDE SEQUENCE [LARGE SCALE GENOMIC DNA]</scope>
    <source>
        <strain evidence="1 2">11A07</strain>
    </source>
</reference>
<evidence type="ECO:0000313" key="2">
    <source>
        <dbReference type="Proteomes" id="UP000727056"/>
    </source>
</evidence>
<dbReference type="SUPFAM" id="SSF48403">
    <property type="entry name" value="Ankyrin repeat"/>
    <property type="match status" value="1"/>
</dbReference>
<accession>A0ABX1C8A7</accession>
<name>A0ABX1C8A7_9ACTN</name>
<dbReference type="Gene3D" id="1.25.40.20">
    <property type="entry name" value="Ankyrin repeat-containing domain"/>
    <property type="match status" value="1"/>
</dbReference>
<sequence length="111" mass="12153">MCTAHHAVEMEDLHRLRDLLDGGVDIHQEQNGYTLLHHAIDVEIDGHEQSGEPLHVDVTAYLLARGADPRRRSGGGTGISAEHLALTRGHSLATCLIEEWVRTHHAGEDGV</sequence>
<dbReference type="EMBL" id="JAAVJC010000003">
    <property type="protein sequence ID" value="NJQ13572.1"/>
    <property type="molecule type" value="Genomic_DNA"/>
</dbReference>
<comment type="caution">
    <text evidence="1">The sequence shown here is derived from an EMBL/GenBank/DDBJ whole genome shotgun (WGS) entry which is preliminary data.</text>
</comment>
<proteinExistence type="predicted"/>
<organism evidence="1 2">
    <name type="scientific">Streptomyces bohaiensis</name>
    <dbReference type="NCBI Taxonomy" id="1431344"/>
    <lineage>
        <taxon>Bacteria</taxon>
        <taxon>Bacillati</taxon>
        <taxon>Actinomycetota</taxon>
        <taxon>Actinomycetes</taxon>
        <taxon>Kitasatosporales</taxon>
        <taxon>Streptomycetaceae</taxon>
        <taxon>Streptomyces</taxon>
    </lineage>
</organism>
<protein>
    <submittedName>
        <fullName evidence="1">Ankyrin repeat domain-containing protein</fullName>
    </submittedName>
</protein>
<dbReference type="InterPro" id="IPR036770">
    <property type="entry name" value="Ankyrin_rpt-contain_sf"/>
</dbReference>
<evidence type="ECO:0000313" key="1">
    <source>
        <dbReference type="EMBL" id="NJQ13572.1"/>
    </source>
</evidence>
<dbReference type="Proteomes" id="UP000727056">
    <property type="component" value="Unassembled WGS sequence"/>
</dbReference>